<dbReference type="InterPro" id="IPR003439">
    <property type="entry name" value="ABC_transporter-like_ATP-bd"/>
</dbReference>
<keyword evidence="3" id="KW-0067">ATP-binding</keyword>
<dbReference type="InterPro" id="IPR027417">
    <property type="entry name" value="P-loop_NTPase"/>
</dbReference>
<dbReference type="Proteomes" id="UP001611383">
    <property type="component" value="Chromosome"/>
</dbReference>
<dbReference type="Gene3D" id="3.40.50.300">
    <property type="entry name" value="P-loop containing nucleotide triphosphate hydrolases"/>
    <property type="match status" value="1"/>
</dbReference>
<name>A0ABY9WX45_9BACT</name>
<dbReference type="EMBL" id="CP043494">
    <property type="protein sequence ID" value="WNG47703.1"/>
    <property type="molecule type" value="Genomic_DNA"/>
</dbReference>
<accession>A0ABY9WX45</accession>
<feature type="domain" description="ABC transporter" evidence="2">
    <location>
        <begin position="12"/>
        <end position="260"/>
    </location>
</feature>
<dbReference type="GO" id="GO:0005524">
    <property type="term" value="F:ATP binding"/>
    <property type="evidence" value="ECO:0007669"/>
    <property type="project" value="UniProtKB-KW"/>
</dbReference>
<dbReference type="Pfam" id="PF00005">
    <property type="entry name" value="ABC_tran"/>
    <property type="match status" value="1"/>
</dbReference>
<dbReference type="PANTHER" id="PTHR43023">
    <property type="entry name" value="PROTEIN TRIGALACTOSYLDIACYLGLYCEROL 3, CHLOROPLASTIC"/>
    <property type="match status" value="1"/>
</dbReference>
<keyword evidence="1" id="KW-0813">Transport</keyword>
<reference evidence="3 4" key="1">
    <citation type="submission" date="2019-08" db="EMBL/GenBank/DDBJ databases">
        <title>Archangium and Cystobacter genomes.</title>
        <authorList>
            <person name="Chen I.-C.K."/>
            <person name="Wielgoss S."/>
        </authorList>
    </citation>
    <scope>NUCLEOTIDE SEQUENCE [LARGE SCALE GENOMIC DNA]</scope>
    <source>
        <strain evidence="3 4">Cbm 6</strain>
    </source>
</reference>
<evidence type="ECO:0000313" key="3">
    <source>
        <dbReference type="EMBL" id="WNG47703.1"/>
    </source>
</evidence>
<keyword evidence="4" id="KW-1185">Reference proteome</keyword>
<proteinExistence type="predicted"/>
<sequence>MAAGELRHRQPARLVGLQHRLRFGLRPVVACRRPRQRCVHSFRVASHVYTSWNATLNGSSLTRKVWSTERLRLCRLAVGLLRPDAGRVELFGERVDTLPERALRPLRQRAPYLVQGPALLDWRTLRENVAMAAPDLPPEAVHEALAQVGLEAAADRLPTELGPGAKKRAAIARALALRPEYLLLDEPTTGLDRRAAAQVEEVLASLQARGLGALVVSHDYRLLRTLADRVLVVGGGRCAFLGTPEAFLASSEPELRALTAPFLEAASDG</sequence>
<evidence type="ECO:0000313" key="4">
    <source>
        <dbReference type="Proteomes" id="UP001611383"/>
    </source>
</evidence>
<dbReference type="PROSITE" id="PS50893">
    <property type="entry name" value="ABC_TRANSPORTER_2"/>
    <property type="match status" value="1"/>
</dbReference>
<gene>
    <name evidence="3" type="ORF">F0U60_28925</name>
</gene>
<dbReference type="SUPFAM" id="SSF52540">
    <property type="entry name" value="P-loop containing nucleoside triphosphate hydrolases"/>
    <property type="match status" value="1"/>
</dbReference>
<evidence type="ECO:0000259" key="2">
    <source>
        <dbReference type="PROSITE" id="PS50893"/>
    </source>
</evidence>
<keyword evidence="3" id="KW-0547">Nucleotide-binding</keyword>
<dbReference type="PANTHER" id="PTHR43023:SF3">
    <property type="entry name" value="PROTEIN TRIGALACTOSYLDIACYLGLYCEROL 3, CHLOROPLASTIC"/>
    <property type="match status" value="1"/>
</dbReference>
<organism evidence="3 4">
    <name type="scientific">Archangium minus</name>
    <dbReference type="NCBI Taxonomy" id="83450"/>
    <lineage>
        <taxon>Bacteria</taxon>
        <taxon>Pseudomonadati</taxon>
        <taxon>Myxococcota</taxon>
        <taxon>Myxococcia</taxon>
        <taxon>Myxococcales</taxon>
        <taxon>Cystobacterineae</taxon>
        <taxon>Archangiaceae</taxon>
        <taxon>Archangium</taxon>
    </lineage>
</organism>
<evidence type="ECO:0000256" key="1">
    <source>
        <dbReference type="ARBA" id="ARBA00022448"/>
    </source>
</evidence>
<protein>
    <submittedName>
        <fullName evidence="3">ATP-binding cassette domain-containing protein</fullName>
    </submittedName>
</protein>